<dbReference type="SMART" id="SM00342">
    <property type="entry name" value="HTH_ARAC"/>
    <property type="match status" value="1"/>
</dbReference>
<dbReference type="RefSeq" id="WP_091180224.1">
    <property type="nucleotide sequence ID" value="NZ_FOMT01000001.1"/>
</dbReference>
<comment type="subcellular location">
    <subcellularLocation>
        <location evidence="1">Cytoplasm</location>
    </subcellularLocation>
</comment>
<dbReference type="InterPro" id="IPR001789">
    <property type="entry name" value="Sig_transdc_resp-reg_receiver"/>
</dbReference>
<evidence type="ECO:0000259" key="11">
    <source>
        <dbReference type="PROSITE" id="PS50110"/>
    </source>
</evidence>
<name>A0A1I1T1M0_9BACL</name>
<dbReference type="AlphaFoldDB" id="A0A1I1T1M0"/>
<evidence type="ECO:0000256" key="1">
    <source>
        <dbReference type="ARBA" id="ARBA00004496"/>
    </source>
</evidence>
<keyword evidence="9" id="KW-0175">Coiled coil</keyword>
<keyword evidence="2" id="KW-0963">Cytoplasm</keyword>
<dbReference type="SUPFAM" id="SSF52172">
    <property type="entry name" value="CheY-like"/>
    <property type="match status" value="1"/>
</dbReference>
<dbReference type="InterPro" id="IPR051552">
    <property type="entry name" value="HptR"/>
</dbReference>
<dbReference type="PROSITE" id="PS01124">
    <property type="entry name" value="HTH_ARAC_FAMILY_2"/>
    <property type="match status" value="1"/>
</dbReference>
<dbReference type="Pfam" id="PF12833">
    <property type="entry name" value="HTH_18"/>
    <property type="match status" value="1"/>
</dbReference>
<keyword evidence="13" id="KW-1185">Reference proteome</keyword>
<feature type="modified residue" description="4-aspartylphosphate" evidence="8">
    <location>
        <position position="57"/>
    </location>
</feature>
<feature type="domain" description="HTH araC/xylS-type" evidence="10">
    <location>
        <begin position="149"/>
        <end position="248"/>
    </location>
</feature>
<evidence type="ECO:0000256" key="9">
    <source>
        <dbReference type="SAM" id="Coils"/>
    </source>
</evidence>
<feature type="coiled-coil region" evidence="9">
    <location>
        <begin position="111"/>
        <end position="138"/>
    </location>
</feature>
<gene>
    <name evidence="12" type="ORF">SAMN05216378_0318</name>
</gene>
<organism evidence="12 13">
    <name type="scientific">Paenibacillus catalpae</name>
    <dbReference type="NCBI Taxonomy" id="1045775"/>
    <lineage>
        <taxon>Bacteria</taxon>
        <taxon>Bacillati</taxon>
        <taxon>Bacillota</taxon>
        <taxon>Bacilli</taxon>
        <taxon>Bacillales</taxon>
        <taxon>Paenibacillaceae</taxon>
        <taxon>Paenibacillus</taxon>
    </lineage>
</organism>
<dbReference type="PANTHER" id="PTHR42713">
    <property type="entry name" value="HISTIDINE KINASE-RELATED"/>
    <property type="match status" value="1"/>
</dbReference>
<proteinExistence type="predicted"/>
<dbReference type="PANTHER" id="PTHR42713:SF3">
    <property type="entry name" value="TRANSCRIPTIONAL REGULATORY PROTEIN HPTR"/>
    <property type="match status" value="1"/>
</dbReference>
<evidence type="ECO:0000313" key="13">
    <source>
        <dbReference type="Proteomes" id="UP000198855"/>
    </source>
</evidence>
<evidence type="ECO:0000256" key="6">
    <source>
        <dbReference type="ARBA" id="ARBA00023125"/>
    </source>
</evidence>
<dbReference type="CDD" id="cd17536">
    <property type="entry name" value="REC_YesN-like"/>
    <property type="match status" value="1"/>
</dbReference>
<dbReference type="GO" id="GO:0000160">
    <property type="term" value="P:phosphorelay signal transduction system"/>
    <property type="evidence" value="ECO:0007669"/>
    <property type="project" value="UniProtKB-KW"/>
</dbReference>
<evidence type="ECO:0000256" key="7">
    <source>
        <dbReference type="ARBA" id="ARBA00023163"/>
    </source>
</evidence>
<keyword evidence="7" id="KW-0804">Transcription</keyword>
<dbReference type="Pfam" id="PF00072">
    <property type="entry name" value="Response_reg"/>
    <property type="match status" value="1"/>
</dbReference>
<feature type="domain" description="Response regulatory" evidence="11">
    <location>
        <begin position="2"/>
        <end position="122"/>
    </location>
</feature>
<evidence type="ECO:0000256" key="3">
    <source>
        <dbReference type="ARBA" id="ARBA00022553"/>
    </source>
</evidence>
<sequence>MKVIIVDDEEVIRMGLAKIMSKLNPDIEVLGTFPNGAAAWEQFEAMCKQGLDVVITDIKMPQMDGIGLIEKIRDTRSGVDIIVISGFEEFEYARAALRNGVKDYLLKPVVKTQLEASLKDIEQTRQTLNQEKPQEMDQPLQDREHHAVETVKETLKNNYEQPFELDKLADSVGMNGNYLSRLFKQQTNMTITDYLIQLRIVKAKELLIGEPLLRNYEVAQLVGYSDPVYFNKLFKKIVGLTPKDYKGKKWPGAD</sequence>
<keyword evidence="4" id="KW-0902">Two-component regulatory system</keyword>
<dbReference type="EMBL" id="FOMT01000001">
    <property type="protein sequence ID" value="SFD52589.1"/>
    <property type="molecule type" value="Genomic_DNA"/>
</dbReference>
<dbReference type="InterPro" id="IPR009057">
    <property type="entry name" value="Homeodomain-like_sf"/>
</dbReference>
<protein>
    <submittedName>
        <fullName evidence="12">Helix-turn-helix domain-containing protein</fullName>
    </submittedName>
</protein>
<dbReference type="STRING" id="1045775.SAMN05216378_0318"/>
<evidence type="ECO:0000256" key="4">
    <source>
        <dbReference type="ARBA" id="ARBA00023012"/>
    </source>
</evidence>
<reference evidence="13" key="1">
    <citation type="submission" date="2016-10" db="EMBL/GenBank/DDBJ databases">
        <authorList>
            <person name="Varghese N."/>
            <person name="Submissions S."/>
        </authorList>
    </citation>
    <scope>NUCLEOTIDE SEQUENCE [LARGE SCALE GENOMIC DNA]</scope>
    <source>
        <strain evidence="13">CGMCC 1.10784</strain>
    </source>
</reference>
<dbReference type="InterPro" id="IPR011006">
    <property type="entry name" value="CheY-like_superfamily"/>
</dbReference>
<evidence type="ECO:0000313" key="12">
    <source>
        <dbReference type="EMBL" id="SFD52589.1"/>
    </source>
</evidence>
<dbReference type="GO" id="GO:0043565">
    <property type="term" value="F:sequence-specific DNA binding"/>
    <property type="evidence" value="ECO:0007669"/>
    <property type="project" value="InterPro"/>
</dbReference>
<accession>A0A1I1T1M0</accession>
<dbReference type="InterPro" id="IPR018060">
    <property type="entry name" value="HTH_AraC"/>
</dbReference>
<keyword evidence="6" id="KW-0238">DNA-binding</keyword>
<keyword evidence="5" id="KW-0805">Transcription regulation</keyword>
<dbReference type="GO" id="GO:0003700">
    <property type="term" value="F:DNA-binding transcription factor activity"/>
    <property type="evidence" value="ECO:0007669"/>
    <property type="project" value="InterPro"/>
</dbReference>
<evidence type="ECO:0000256" key="5">
    <source>
        <dbReference type="ARBA" id="ARBA00023015"/>
    </source>
</evidence>
<dbReference type="Gene3D" id="3.40.50.2300">
    <property type="match status" value="1"/>
</dbReference>
<dbReference type="Gene3D" id="1.10.10.60">
    <property type="entry name" value="Homeodomain-like"/>
    <property type="match status" value="2"/>
</dbReference>
<dbReference type="GO" id="GO:0005737">
    <property type="term" value="C:cytoplasm"/>
    <property type="evidence" value="ECO:0007669"/>
    <property type="project" value="UniProtKB-SubCell"/>
</dbReference>
<dbReference type="OrthoDB" id="159632at2"/>
<evidence type="ECO:0000259" key="10">
    <source>
        <dbReference type="PROSITE" id="PS01124"/>
    </source>
</evidence>
<dbReference type="Proteomes" id="UP000198855">
    <property type="component" value="Unassembled WGS sequence"/>
</dbReference>
<evidence type="ECO:0000256" key="2">
    <source>
        <dbReference type="ARBA" id="ARBA00022490"/>
    </source>
</evidence>
<evidence type="ECO:0000256" key="8">
    <source>
        <dbReference type="PROSITE-ProRule" id="PRU00169"/>
    </source>
</evidence>
<dbReference type="SMART" id="SM00448">
    <property type="entry name" value="REC"/>
    <property type="match status" value="1"/>
</dbReference>
<dbReference type="PROSITE" id="PS50110">
    <property type="entry name" value="RESPONSE_REGULATORY"/>
    <property type="match status" value="1"/>
</dbReference>
<keyword evidence="3 8" id="KW-0597">Phosphoprotein</keyword>
<dbReference type="SUPFAM" id="SSF46689">
    <property type="entry name" value="Homeodomain-like"/>
    <property type="match status" value="2"/>
</dbReference>